<evidence type="ECO:0008006" key="2">
    <source>
        <dbReference type="Google" id="ProtNLM"/>
    </source>
</evidence>
<accession>A0A450S0L6</accession>
<sequence>MKGYLLDACALIALLNDEPGANRVEALLAARRLGRGTNPNNIAETQQANRLKNRKIPLPLLFG</sequence>
<dbReference type="SUPFAM" id="SSF88723">
    <property type="entry name" value="PIN domain-like"/>
    <property type="match status" value="1"/>
</dbReference>
<gene>
    <name evidence="1" type="ORF">BECKDK2373B_GA0170837_100920</name>
</gene>
<protein>
    <recommendedName>
        <fullName evidence="2">PIN domain-containing protein</fullName>
    </recommendedName>
</protein>
<dbReference type="AlphaFoldDB" id="A0A450S0L6"/>
<organism evidence="1">
    <name type="scientific">Candidatus Kentrum sp. DK</name>
    <dbReference type="NCBI Taxonomy" id="2126562"/>
    <lineage>
        <taxon>Bacteria</taxon>
        <taxon>Pseudomonadati</taxon>
        <taxon>Pseudomonadota</taxon>
        <taxon>Gammaproteobacteria</taxon>
        <taxon>Candidatus Kentrum</taxon>
    </lineage>
</organism>
<dbReference type="Gene3D" id="3.40.50.1010">
    <property type="entry name" value="5'-nuclease"/>
    <property type="match status" value="1"/>
</dbReference>
<dbReference type="EMBL" id="CAADEX010000009">
    <property type="protein sequence ID" value="VFJ45183.1"/>
    <property type="molecule type" value="Genomic_DNA"/>
</dbReference>
<name>A0A450S0L6_9GAMM</name>
<evidence type="ECO:0000313" key="1">
    <source>
        <dbReference type="EMBL" id="VFJ45183.1"/>
    </source>
</evidence>
<proteinExistence type="predicted"/>
<dbReference type="InterPro" id="IPR029060">
    <property type="entry name" value="PIN-like_dom_sf"/>
</dbReference>
<reference evidence="1" key="1">
    <citation type="submission" date="2019-02" db="EMBL/GenBank/DDBJ databases">
        <authorList>
            <person name="Gruber-Vodicka R. H."/>
            <person name="Seah K. B. B."/>
        </authorList>
    </citation>
    <scope>NUCLEOTIDE SEQUENCE</scope>
    <source>
        <strain evidence="1">BECK_DK47</strain>
    </source>
</reference>